<feature type="region of interest" description="Disordered" evidence="1">
    <location>
        <begin position="1"/>
        <end position="25"/>
    </location>
</feature>
<evidence type="ECO:0000256" key="1">
    <source>
        <dbReference type="SAM" id="MobiDB-lite"/>
    </source>
</evidence>
<evidence type="ECO:0000313" key="3">
    <source>
        <dbReference type="Proteomes" id="UP000265520"/>
    </source>
</evidence>
<protein>
    <submittedName>
        <fullName evidence="2">Two-component response regulator-like APRR1-like</fullName>
    </submittedName>
</protein>
<organism evidence="2 3">
    <name type="scientific">Trifolium medium</name>
    <dbReference type="NCBI Taxonomy" id="97028"/>
    <lineage>
        <taxon>Eukaryota</taxon>
        <taxon>Viridiplantae</taxon>
        <taxon>Streptophyta</taxon>
        <taxon>Embryophyta</taxon>
        <taxon>Tracheophyta</taxon>
        <taxon>Spermatophyta</taxon>
        <taxon>Magnoliopsida</taxon>
        <taxon>eudicotyledons</taxon>
        <taxon>Gunneridae</taxon>
        <taxon>Pentapetalae</taxon>
        <taxon>rosids</taxon>
        <taxon>fabids</taxon>
        <taxon>Fabales</taxon>
        <taxon>Fabaceae</taxon>
        <taxon>Papilionoideae</taxon>
        <taxon>50 kb inversion clade</taxon>
        <taxon>NPAAA clade</taxon>
        <taxon>Hologalegina</taxon>
        <taxon>IRL clade</taxon>
        <taxon>Trifolieae</taxon>
        <taxon>Trifolium</taxon>
    </lineage>
</organism>
<dbReference type="EMBL" id="LXQA010132809">
    <property type="protein sequence ID" value="MCI22868.1"/>
    <property type="molecule type" value="Genomic_DNA"/>
</dbReference>
<reference evidence="2 3" key="1">
    <citation type="journal article" date="2018" name="Front. Plant Sci.">
        <title>Red Clover (Trifolium pratense) and Zigzag Clover (T. medium) - A Picture of Genomic Similarities and Differences.</title>
        <authorList>
            <person name="Dluhosova J."/>
            <person name="Istvanek J."/>
            <person name="Nedelnik J."/>
            <person name="Repkova J."/>
        </authorList>
    </citation>
    <scope>NUCLEOTIDE SEQUENCE [LARGE SCALE GENOMIC DNA]</scope>
    <source>
        <strain evidence="3">cv. 10/8</strain>
        <tissue evidence="2">Leaf</tissue>
    </source>
</reference>
<dbReference type="Proteomes" id="UP000265520">
    <property type="component" value="Unassembled WGS sequence"/>
</dbReference>
<accession>A0A392QFC5</accession>
<proteinExistence type="predicted"/>
<keyword evidence="3" id="KW-1185">Reference proteome</keyword>
<name>A0A392QFC5_9FABA</name>
<dbReference type="AlphaFoldDB" id="A0A392QFC5"/>
<evidence type="ECO:0000313" key="2">
    <source>
        <dbReference type="EMBL" id="MCI22868.1"/>
    </source>
</evidence>
<comment type="caution">
    <text evidence="2">The sequence shown here is derived from an EMBL/GenBank/DDBJ whole genome shotgun (WGS) entry which is preliminary data.</text>
</comment>
<sequence length="44" mass="4901">QSTIANAAAVEEPPDDHASECQPDVHGINDQRKGLFLFFIRLLH</sequence>
<feature type="non-terminal residue" evidence="2">
    <location>
        <position position="1"/>
    </location>
</feature>